<evidence type="ECO:0000313" key="7">
    <source>
        <dbReference type="EMBL" id="MET6996564.1"/>
    </source>
</evidence>
<evidence type="ECO:0000313" key="8">
    <source>
        <dbReference type="Proteomes" id="UP001549749"/>
    </source>
</evidence>
<keyword evidence="4" id="KW-0676">Redox-active center</keyword>
<evidence type="ECO:0000256" key="1">
    <source>
        <dbReference type="ARBA" id="ARBA00004196"/>
    </source>
</evidence>
<evidence type="ECO:0000256" key="5">
    <source>
        <dbReference type="SAM" id="Coils"/>
    </source>
</evidence>
<evidence type="ECO:0000259" key="6">
    <source>
        <dbReference type="PROSITE" id="PS51352"/>
    </source>
</evidence>
<feature type="domain" description="Thioredoxin" evidence="6">
    <location>
        <begin position="224"/>
        <end position="364"/>
    </location>
</feature>
<keyword evidence="3" id="KW-1015">Disulfide bond</keyword>
<evidence type="ECO:0000256" key="4">
    <source>
        <dbReference type="ARBA" id="ARBA00023284"/>
    </source>
</evidence>
<dbReference type="Gene3D" id="3.40.30.10">
    <property type="entry name" value="Glutaredoxin"/>
    <property type="match status" value="1"/>
</dbReference>
<dbReference type="EMBL" id="JBEXAC010000001">
    <property type="protein sequence ID" value="MET6996564.1"/>
    <property type="molecule type" value="Genomic_DNA"/>
</dbReference>
<accession>A0ABV2T0L9</accession>
<comment type="caution">
    <text evidence="7">The sequence shown here is derived from an EMBL/GenBank/DDBJ whole genome shotgun (WGS) entry which is preliminary data.</text>
</comment>
<dbReference type="InterPro" id="IPR025380">
    <property type="entry name" value="DUF4369"/>
</dbReference>
<dbReference type="Proteomes" id="UP001549749">
    <property type="component" value="Unassembled WGS sequence"/>
</dbReference>
<evidence type="ECO:0000256" key="3">
    <source>
        <dbReference type="ARBA" id="ARBA00023157"/>
    </source>
</evidence>
<evidence type="ECO:0000256" key="2">
    <source>
        <dbReference type="ARBA" id="ARBA00022748"/>
    </source>
</evidence>
<dbReference type="PROSITE" id="PS00194">
    <property type="entry name" value="THIOREDOXIN_1"/>
    <property type="match status" value="1"/>
</dbReference>
<keyword evidence="8" id="KW-1185">Reference proteome</keyword>
<dbReference type="Pfam" id="PF14289">
    <property type="entry name" value="DUF4369"/>
    <property type="match status" value="1"/>
</dbReference>
<gene>
    <name evidence="7" type="ORF">ABR189_04265</name>
</gene>
<dbReference type="SUPFAM" id="SSF52833">
    <property type="entry name" value="Thioredoxin-like"/>
    <property type="match status" value="1"/>
</dbReference>
<dbReference type="InterPro" id="IPR036249">
    <property type="entry name" value="Thioredoxin-like_sf"/>
</dbReference>
<dbReference type="PANTHER" id="PTHR42852:SF6">
    <property type="entry name" value="THIOL:DISULFIDE INTERCHANGE PROTEIN DSBE"/>
    <property type="match status" value="1"/>
</dbReference>
<sequence>MLHLKSVLLAGVLLYGGGKYTINGKIEGDFNGKVYLSAAEGFTPVKIDSAIAKNGKFTFKGGVKIPDLYFISLEDKKGQMLFFLENSKLNVTLPADSVWKGQVKGSGVHDQYVKYNQEEGQFTAKLDEISKALRALNKNKEASEAERSKLMEEYRTVNKADMDYIKNYIAANPKSVLTPFLLQSKYSLYRFTELDSVVNNLDKSVMTTNGAKYITNYISVKKKTDVGQPLTDFAFPDSTGKVIALSSVVKQHKYVLLDFWASWCGPCRAEMPQVKEIYAKYKSQGFEIFAVSLDASAAPWKKAMQEFNMQWPSVSDLKGWNCEAGKLYGVTGVPYNVLIDQQGTIVAKNLHGNGLDAKLKELLK</sequence>
<dbReference type="PROSITE" id="PS51352">
    <property type="entry name" value="THIOREDOXIN_2"/>
    <property type="match status" value="1"/>
</dbReference>
<keyword evidence="2" id="KW-0201">Cytochrome c-type biogenesis</keyword>
<keyword evidence="5" id="KW-0175">Coiled coil</keyword>
<protein>
    <submittedName>
        <fullName evidence="7">TlpA disulfide reductase family protein</fullName>
    </submittedName>
</protein>
<reference evidence="7 8" key="1">
    <citation type="submission" date="2024-06" db="EMBL/GenBank/DDBJ databases">
        <title>Chitinophaga defluvii sp. nov., isolated from municipal sewage.</title>
        <authorList>
            <person name="Zhang L."/>
        </authorList>
    </citation>
    <scope>NUCLEOTIDE SEQUENCE [LARGE SCALE GENOMIC DNA]</scope>
    <source>
        <strain evidence="7 8">H8</strain>
    </source>
</reference>
<comment type="subcellular location">
    <subcellularLocation>
        <location evidence="1">Cell envelope</location>
    </subcellularLocation>
</comment>
<name>A0ABV2T0L9_9BACT</name>
<proteinExistence type="predicted"/>
<dbReference type="InterPro" id="IPR050553">
    <property type="entry name" value="Thioredoxin_ResA/DsbE_sf"/>
</dbReference>
<feature type="coiled-coil region" evidence="5">
    <location>
        <begin position="126"/>
        <end position="160"/>
    </location>
</feature>
<organism evidence="7 8">
    <name type="scientific">Chitinophaga defluvii</name>
    <dbReference type="NCBI Taxonomy" id="3163343"/>
    <lineage>
        <taxon>Bacteria</taxon>
        <taxon>Pseudomonadati</taxon>
        <taxon>Bacteroidota</taxon>
        <taxon>Chitinophagia</taxon>
        <taxon>Chitinophagales</taxon>
        <taxon>Chitinophagaceae</taxon>
        <taxon>Chitinophaga</taxon>
    </lineage>
</organism>
<dbReference type="InterPro" id="IPR013740">
    <property type="entry name" value="Redoxin"/>
</dbReference>
<dbReference type="InterPro" id="IPR013766">
    <property type="entry name" value="Thioredoxin_domain"/>
</dbReference>
<dbReference type="RefSeq" id="WP_354659206.1">
    <property type="nucleotide sequence ID" value="NZ_JBEXAC010000001.1"/>
</dbReference>
<dbReference type="CDD" id="cd02966">
    <property type="entry name" value="TlpA_like_family"/>
    <property type="match status" value="1"/>
</dbReference>
<dbReference type="Pfam" id="PF08534">
    <property type="entry name" value="Redoxin"/>
    <property type="match status" value="1"/>
</dbReference>
<dbReference type="PANTHER" id="PTHR42852">
    <property type="entry name" value="THIOL:DISULFIDE INTERCHANGE PROTEIN DSBE"/>
    <property type="match status" value="1"/>
</dbReference>
<dbReference type="InterPro" id="IPR017937">
    <property type="entry name" value="Thioredoxin_CS"/>
</dbReference>